<dbReference type="Gene3D" id="3.40.140.20">
    <property type="match status" value="2"/>
</dbReference>
<comment type="similarity">
    <text evidence="3 8">Belongs to the PurH family.</text>
</comment>
<evidence type="ECO:0000313" key="11">
    <source>
        <dbReference type="Proteomes" id="UP000748308"/>
    </source>
</evidence>
<dbReference type="CDD" id="cd01421">
    <property type="entry name" value="IMPCH"/>
    <property type="match status" value="1"/>
</dbReference>
<dbReference type="PANTHER" id="PTHR11692">
    <property type="entry name" value="BIFUNCTIONAL PURINE BIOSYNTHESIS PROTEIN PURH"/>
    <property type="match status" value="1"/>
</dbReference>
<evidence type="ECO:0000256" key="6">
    <source>
        <dbReference type="ARBA" id="ARBA00022801"/>
    </source>
</evidence>
<dbReference type="InterPro" id="IPR036914">
    <property type="entry name" value="MGS-like_dom_sf"/>
</dbReference>
<dbReference type="Gene3D" id="3.40.50.1380">
    <property type="entry name" value="Methylglyoxal synthase-like domain"/>
    <property type="match status" value="1"/>
</dbReference>
<dbReference type="InterPro" id="IPR002695">
    <property type="entry name" value="PurH-like"/>
</dbReference>
<comment type="caution">
    <text evidence="10">The sequence shown here is derived from an EMBL/GenBank/DDBJ whole genome shotgun (WGS) entry which is preliminary data.</text>
</comment>
<feature type="domain" description="MGS-like" evidence="9">
    <location>
        <begin position="1"/>
        <end position="151"/>
    </location>
</feature>
<dbReference type="InterPro" id="IPR016193">
    <property type="entry name" value="Cytidine_deaminase-like"/>
</dbReference>
<dbReference type="InterPro" id="IPR024051">
    <property type="entry name" value="AICAR_Tfase_dup_dom_sf"/>
</dbReference>
<dbReference type="EMBL" id="VGIY01000414">
    <property type="protein sequence ID" value="MBM3318601.1"/>
    <property type="molecule type" value="Genomic_DNA"/>
</dbReference>
<comment type="domain">
    <text evidence="8">The IMP cyclohydrolase activity resides in the N-terminal region.</text>
</comment>
<comment type="pathway">
    <text evidence="2 8">Purine metabolism; IMP biosynthesis via de novo pathway; 5-formamido-1-(5-phospho-D-ribosyl)imidazole-4-carboxamide from 5-amino-1-(5-phospho-D-ribosyl)imidazole-4-carboxamide (10-formyl THF route): step 1/1.</text>
</comment>
<organism evidence="10 11">
    <name type="scientific">Eiseniibacteriota bacterium</name>
    <dbReference type="NCBI Taxonomy" id="2212470"/>
    <lineage>
        <taxon>Bacteria</taxon>
        <taxon>Candidatus Eiseniibacteriota</taxon>
    </lineage>
</organism>
<evidence type="ECO:0000256" key="3">
    <source>
        <dbReference type="ARBA" id="ARBA00007667"/>
    </source>
</evidence>
<dbReference type="Pfam" id="PF01808">
    <property type="entry name" value="AICARFT_IMPCHas"/>
    <property type="match status" value="1"/>
</dbReference>
<keyword evidence="7 8" id="KW-0511">Multifunctional enzyme</keyword>
<dbReference type="SUPFAM" id="SSF53927">
    <property type="entry name" value="Cytidine deaminase-like"/>
    <property type="match status" value="1"/>
</dbReference>
<dbReference type="InterPro" id="IPR011607">
    <property type="entry name" value="MGS-like_dom"/>
</dbReference>
<dbReference type="Proteomes" id="UP000748308">
    <property type="component" value="Unassembled WGS sequence"/>
</dbReference>
<dbReference type="EC" id="2.1.2.3" evidence="8"/>
<evidence type="ECO:0000256" key="8">
    <source>
        <dbReference type="HAMAP-Rule" id="MF_00139"/>
    </source>
</evidence>
<dbReference type="EC" id="3.5.4.10" evidence="8"/>
<comment type="pathway">
    <text evidence="1 8">Purine metabolism; IMP biosynthesis via de novo pathway; IMP from 5-formamido-1-(5-phospho-D-ribosyl)imidazole-4-carboxamide: step 1/1.</text>
</comment>
<keyword evidence="4 8" id="KW-0808">Transferase</keyword>
<accession>A0A938BSA4</accession>
<evidence type="ECO:0000256" key="2">
    <source>
        <dbReference type="ARBA" id="ARBA00004954"/>
    </source>
</evidence>
<gene>
    <name evidence="8 10" type="primary">purH</name>
    <name evidence="10" type="ORF">FJY75_12190</name>
</gene>
<dbReference type="Pfam" id="PF02142">
    <property type="entry name" value="MGS"/>
    <property type="match status" value="1"/>
</dbReference>
<dbReference type="NCBIfam" id="NF002049">
    <property type="entry name" value="PRK00881.1"/>
    <property type="match status" value="1"/>
</dbReference>
<keyword evidence="5 8" id="KW-0658">Purine biosynthesis</keyword>
<reference evidence="10" key="1">
    <citation type="submission" date="2019-03" db="EMBL/GenBank/DDBJ databases">
        <title>Lake Tanganyika Metagenome-Assembled Genomes (MAGs).</title>
        <authorList>
            <person name="Tran P."/>
        </authorList>
    </citation>
    <scope>NUCLEOTIDE SEQUENCE</scope>
    <source>
        <strain evidence="10">M_DeepCast_400m_m2_100</strain>
    </source>
</reference>
<evidence type="ECO:0000313" key="10">
    <source>
        <dbReference type="EMBL" id="MBM3318601.1"/>
    </source>
</evidence>
<evidence type="ECO:0000256" key="1">
    <source>
        <dbReference type="ARBA" id="ARBA00004844"/>
    </source>
</evidence>
<dbReference type="SMART" id="SM00851">
    <property type="entry name" value="MGS"/>
    <property type="match status" value="1"/>
</dbReference>
<dbReference type="AlphaFoldDB" id="A0A938BSA4"/>
<evidence type="ECO:0000256" key="5">
    <source>
        <dbReference type="ARBA" id="ARBA00022755"/>
    </source>
</evidence>
<dbReference type="GO" id="GO:0004643">
    <property type="term" value="F:phosphoribosylaminoimidazolecarboxamide formyltransferase activity"/>
    <property type="evidence" value="ECO:0007669"/>
    <property type="project" value="UniProtKB-UniRule"/>
</dbReference>
<proteinExistence type="inferred from homology"/>
<dbReference type="PANTHER" id="PTHR11692:SF0">
    <property type="entry name" value="BIFUNCTIONAL PURINE BIOSYNTHESIS PROTEIN ATIC"/>
    <property type="match status" value="1"/>
</dbReference>
<sequence length="517" mass="54565">MPESTIPIRRALISVHDKEGVVAFARALAALGIEILSTGATGRALAEAGVPFVPLERRTGFGELFGGRVKTLTPQVHGGLLQRRGDPGDERDAAAHGIPPIDLLCVNLYPFSQTAARPGAAREDCVEMIDVGGPAMIRAAAKNHHHVVVVCDPARYGAVAERIRELRGAFPRAEAAGLAAEAFARTAAYDAEIAQYLSALEGGDLPDAWAAAGTRLLPLRYGENPQQLGTCYAAPRGFWRELRQEQGKQLSFNNLADLWAGWLALGEFAECGCVVIKHRTPSGLALAATPAEAFALARDGDPLSAFGGVVVLNRPGDAALAELAGAMFLEVLAAPAWEREALAALAAKRNLRLLTLPPVPPAARLAFTSIGDAVLAQQPLPPPAPPETWRRVTRAGVDPAMLAELFFAWRVVRHVRSNAIAITRGSRTLGLGGGQTSRIDACELALLKAARAGQGLEGAVLASDAFFPFRDVVDRAAAAGVRAIVQPGGSLRDEESIAACDERGLAMLFTGERAFAH</sequence>
<evidence type="ECO:0000256" key="4">
    <source>
        <dbReference type="ARBA" id="ARBA00022679"/>
    </source>
</evidence>
<dbReference type="FunFam" id="3.40.50.1380:FF:000001">
    <property type="entry name" value="Bifunctional purine biosynthesis protein PurH"/>
    <property type="match status" value="1"/>
</dbReference>
<dbReference type="GO" id="GO:0003937">
    <property type="term" value="F:IMP cyclohydrolase activity"/>
    <property type="evidence" value="ECO:0007669"/>
    <property type="project" value="UniProtKB-UniRule"/>
</dbReference>
<keyword evidence="6 8" id="KW-0378">Hydrolase</keyword>
<dbReference type="HAMAP" id="MF_00139">
    <property type="entry name" value="PurH"/>
    <property type="match status" value="1"/>
</dbReference>
<dbReference type="SUPFAM" id="SSF52335">
    <property type="entry name" value="Methylglyoxal synthase-like"/>
    <property type="match status" value="1"/>
</dbReference>
<dbReference type="PIRSF" id="PIRSF000414">
    <property type="entry name" value="AICARFT_IMPCHas"/>
    <property type="match status" value="1"/>
</dbReference>
<dbReference type="PROSITE" id="PS51855">
    <property type="entry name" value="MGS"/>
    <property type="match status" value="1"/>
</dbReference>
<protein>
    <recommendedName>
        <fullName evidence="8">Bifunctional purine biosynthesis protein PurH</fullName>
    </recommendedName>
    <domain>
        <recommendedName>
            <fullName evidence="8">Phosphoribosylaminoimidazolecarboxamide formyltransferase</fullName>
            <ecNumber evidence="8">2.1.2.3</ecNumber>
        </recommendedName>
        <alternativeName>
            <fullName evidence="8">AICAR transformylase</fullName>
        </alternativeName>
    </domain>
    <domain>
        <recommendedName>
            <fullName evidence="8">IMP cyclohydrolase</fullName>
            <ecNumber evidence="8">3.5.4.10</ecNumber>
        </recommendedName>
        <alternativeName>
            <fullName evidence="8">ATIC</fullName>
        </alternativeName>
        <alternativeName>
            <fullName evidence="8">IMP synthase</fullName>
        </alternativeName>
        <alternativeName>
            <fullName evidence="8">Inosinicase</fullName>
        </alternativeName>
    </domain>
</protein>
<dbReference type="SMART" id="SM00798">
    <property type="entry name" value="AICARFT_IMPCHas"/>
    <property type="match status" value="1"/>
</dbReference>
<evidence type="ECO:0000256" key="7">
    <source>
        <dbReference type="ARBA" id="ARBA00023268"/>
    </source>
</evidence>
<evidence type="ECO:0000259" key="9">
    <source>
        <dbReference type="PROSITE" id="PS51855"/>
    </source>
</evidence>
<dbReference type="GO" id="GO:0005829">
    <property type="term" value="C:cytosol"/>
    <property type="evidence" value="ECO:0007669"/>
    <property type="project" value="TreeGrafter"/>
</dbReference>
<name>A0A938BSA4_UNCEI</name>
<dbReference type="GO" id="GO:0006189">
    <property type="term" value="P:'de novo' IMP biosynthetic process"/>
    <property type="evidence" value="ECO:0007669"/>
    <property type="project" value="UniProtKB-UniRule"/>
</dbReference>
<comment type="catalytic activity">
    <reaction evidence="8">
        <text>IMP + H2O = 5-formamido-1-(5-phospho-D-ribosyl)imidazole-4-carboxamide</text>
        <dbReference type="Rhea" id="RHEA:18445"/>
        <dbReference type="ChEBI" id="CHEBI:15377"/>
        <dbReference type="ChEBI" id="CHEBI:58053"/>
        <dbReference type="ChEBI" id="CHEBI:58467"/>
        <dbReference type="EC" id="3.5.4.10"/>
    </reaction>
</comment>
<comment type="catalytic activity">
    <reaction evidence="8">
        <text>(6R)-10-formyltetrahydrofolate + 5-amino-1-(5-phospho-beta-D-ribosyl)imidazole-4-carboxamide = 5-formamido-1-(5-phospho-D-ribosyl)imidazole-4-carboxamide + (6S)-5,6,7,8-tetrahydrofolate</text>
        <dbReference type="Rhea" id="RHEA:22192"/>
        <dbReference type="ChEBI" id="CHEBI:57453"/>
        <dbReference type="ChEBI" id="CHEBI:58467"/>
        <dbReference type="ChEBI" id="CHEBI:58475"/>
        <dbReference type="ChEBI" id="CHEBI:195366"/>
        <dbReference type="EC" id="2.1.2.3"/>
    </reaction>
</comment>